<evidence type="ECO:0000256" key="3">
    <source>
        <dbReference type="ARBA" id="ARBA00022840"/>
    </source>
</evidence>
<proteinExistence type="inferred from homology"/>
<feature type="binding site" evidence="5">
    <location>
        <position position="150"/>
    </location>
    <ligand>
        <name>ATP</name>
        <dbReference type="ChEBI" id="CHEBI:30616"/>
    </ligand>
</feature>
<dbReference type="InterPro" id="IPR020568">
    <property type="entry name" value="Ribosomal_Su5_D2-typ_SF"/>
</dbReference>
<reference evidence="9 10" key="1">
    <citation type="submission" date="2020-10" db="EMBL/GenBank/DDBJ databases">
        <title>Pygocentrus nattereri (red-bellied piranha) genome, fPygNat1, primary haplotype.</title>
        <authorList>
            <person name="Myers G."/>
            <person name="Meyer A."/>
            <person name="Karagic N."/>
            <person name="Pippel M."/>
            <person name="Winkler S."/>
            <person name="Tracey A."/>
            <person name="Wood J."/>
            <person name="Formenti G."/>
            <person name="Howe K."/>
            <person name="Fedrigo O."/>
            <person name="Jarvis E.D."/>
        </authorList>
    </citation>
    <scope>NUCLEOTIDE SEQUENCE [LARGE SCALE GENOMIC DNA]</scope>
</reference>
<keyword evidence="10" id="KW-1185">Reference proteome</keyword>
<dbReference type="Gene3D" id="3.30.230.80">
    <property type="match status" value="1"/>
</dbReference>
<reference evidence="9" key="2">
    <citation type="submission" date="2025-08" db="UniProtKB">
        <authorList>
            <consortium name="Ensembl"/>
        </authorList>
    </citation>
    <scope>IDENTIFICATION</scope>
</reference>
<dbReference type="GO" id="GO:0051082">
    <property type="term" value="F:unfolded protein binding"/>
    <property type="evidence" value="ECO:0007669"/>
    <property type="project" value="InterPro"/>
</dbReference>
<dbReference type="PANTHER" id="PTHR11528">
    <property type="entry name" value="HEAT SHOCK PROTEIN 90 FAMILY MEMBER"/>
    <property type="match status" value="1"/>
</dbReference>
<dbReference type="Ensembl" id="ENSPNAT00000050246.1">
    <property type="protein sequence ID" value="ENSPNAP00000043454.1"/>
    <property type="gene ID" value="ENSPNAG00000001253.2"/>
</dbReference>
<dbReference type="GO" id="GO:0016887">
    <property type="term" value="F:ATP hydrolysis activity"/>
    <property type="evidence" value="ECO:0007669"/>
    <property type="project" value="InterPro"/>
</dbReference>
<dbReference type="PRINTS" id="PR00775">
    <property type="entry name" value="HEATSHOCK90"/>
</dbReference>
<dbReference type="NCBIfam" id="NF003555">
    <property type="entry name" value="PRK05218.1"/>
    <property type="match status" value="1"/>
</dbReference>
<dbReference type="InterPro" id="IPR036890">
    <property type="entry name" value="HATPase_C_sf"/>
</dbReference>
<dbReference type="GeneTree" id="ENSGT01020000230401"/>
<dbReference type="SUPFAM" id="SSF54211">
    <property type="entry name" value="Ribosomal protein S5 domain 2-like"/>
    <property type="match status" value="1"/>
</dbReference>
<evidence type="ECO:0000313" key="9">
    <source>
        <dbReference type="Ensembl" id="ENSPNAP00000043454.1"/>
    </source>
</evidence>
<evidence type="ECO:0000256" key="7">
    <source>
        <dbReference type="SAM" id="SignalP"/>
    </source>
</evidence>
<organism evidence="9 10">
    <name type="scientific">Pygocentrus nattereri</name>
    <name type="common">Red-bellied piranha</name>
    <dbReference type="NCBI Taxonomy" id="42514"/>
    <lineage>
        <taxon>Eukaryota</taxon>
        <taxon>Metazoa</taxon>
        <taxon>Chordata</taxon>
        <taxon>Craniata</taxon>
        <taxon>Vertebrata</taxon>
        <taxon>Euteleostomi</taxon>
        <taxon>Actinopterygii</taxon>
        <taxon>Neopterygii</taxon>
        <taxon>Teleostei</taxon>
        <taxon>Ostariophysi</taxon>
        <taxon>Characiformes</taxon>
        <taxon>Characoidei</taxon>
        <taxon>Pygocentrus</taxon>
    </lineage>
</organism>
<protein>
    <recommendedName>
        <fullName evidence="8">Histidine kinase/HSP90-like ATPase domain-containing protein</fullName>
    </recommendedName>
</protein>
<reference evidence="9" key="3">
    <citation type="submission" date="2025-09" db="UniProtKB">
        <authorList>
            <consortium name="Ensembl"/>
        </authorList>
    </citation>
    <scope>IDENTIFICATION</scope>
</reference>
<feature type="binding site" evidence="5">
    <location>
        <position position="169"/>
    </location>
    <ligand>
        <name>ATP</name>
        <dbReference type="ChEBI" id="CHEBI:30616"/>
    </ligand>
</feature>
<feature type="chain" id="PRO_5045428712" description="Histidine kinase/HSP90-like ATPase domain-containing protein" evidence="7">
    <location>
        <begin position="23"/>
        <end position="796"/>
    </location>
</feature>
<dbReference type="InterPro" id="IPR001404">
    <property type="entry name" value="Hsp90_fam"/>
</dbReference>
<dbReference type="GO" id="GO:0033018">
    <property type="term" value="C:sarcoplasmic reticulum lumen"/>
    <property type="evidence" value="ECO:0007669"/>
    <property type="project" value="UniProtKB-SubCell"/>
</dbReference>
<keyword evidence="3 5" id="KW-0067">ATP-binding</keyword>
<feature type="domain" description="Histidine kinase/HSP90-like ATPase" evidence="8">
    <location>
        <begin position="97"/>
        <end position="256"/>
    </location>
</feature>
<accession>A0AAR2IZJ2</accession>
<dbReference type="InterPro" id="IPR020575">
    <property type="entry name" value="Hsp90_N"/>
</dbReference>
<dbReference type="Pfam" id="PF00183">
    <property type="entry name" value="HSP90"/>
    <property type="match status" value="1"/>
</dbReference>
<evidence type="ECO:0000256" key="2">
    <source>
        <dbReference type="ARBA" id="ARBA00022741"/>
    </source>
</evidence>
<evidence type="ECO:0000256" key="1">
    <source>
        <dbReference type="ARBA" id="ARBA00008239"/>
    </source>
</evidence>
<dbReference type="Pfam" id="PF13589">
    <property type="entry name" value="HATPase_c_3"/>
    <property type="match status" value="1"/>
</dbReference>
<feature type="binding site" evidence="5">
    <location>
        <position position="108"/>
    </location>
    <ligand>
        <name>ATP</name>
        <dbReference type="ChEBI" id="CHEBI:30616"/>
    </ligand>
</feature>
<evidence type="ECO:0000256" key="4">
    <source>
        <dbReference type="ARBA" id="ARBA00023186"/>
    </source>
</evidence>
<keyword evidence="7" id="KW-0732">Signal</keyword>
<dbReference type="Gene3D" id="3.40.50.11260">
    <property type="match status" value="1"/>
</dbReference>
<feature type="binding site" evidence="5">
    <location>
        <position position="155"/>
    </location>
    <ligand>
        <name>ATP</name>
        <dbReference type="ChEBI" id="CHEBI:30616"/>
    </ligand>
</feature>
<evidence type="ECO:0000259" key="8">
    <source>
        <dbReference type="SMART" id="SM00387"/>
    </source>
</evidence>
<dbReference type="CDD" id="cd16927">
    <property type="entry name" value="HATPase_Hsp90-like"/>
    <property type="match status" value="1"/>
</dbReference>
<dbReference type="AlphaFoldDB" id="A0AAR2IZJ2"/>
<dbReference type="InterPro" id="IPR037196">
    <property type="entry name" value="HSP90_C"/>
</dbReference>
<feature type="compositionally biased region" description="Acidic residues" evidence="6">
    <location>
        <begin position="754"/>
        <end position="786"/>
    </location>
</feature>
<evidence type="ECO:0000256" key="5">
    <source>
        <dbReference type="PIRSR" id="PIRSR002583-1"/>
    </source>
</evidence>
<feature type="region of interest" description="Disordered" evidence="6">
    <location>
        <begin position="752"/>
        <end position="789"/>
    </location>
</feature>
<dbReference type="PROSITE" id="PS00298">
    <property type="entry name" value="HSP90"/>
    <property type="match status" value="1"/>
</dbReference>
<evidence type="ECO:0000256" key="6">
    <source>
        <dbReference type="SAM" id="MobiDB-lite"/>
    </source>
</evidence>
<feature type="binding site" evidence="5">
    <location>
        <position position="163"/>
    </location>
    <ligand>
        <name>ATP</name>
        <dbReference type="ChEBI" id="CHEBI:30616"/>
    </ligand>
</feature>
<feature type="binding site" evidence="5">
    <location>
        <position position="246"/>
    </location>
    <ligand>
        <name>ATP</name>
        <dbReference type="ChEBI" id="CHEBI:30616"/>
    </ligand>
</feature>
<dbReference type="InterPro" id="IPR003594">
    <property type="entry name" value="HATPase_dom"/>
</dbReference>
<evidence type="ECO:0000313" key="10">
    <source>
        <dbReference type="Proteomes" id="UP001501920"/>
    </source>
</evidence>
<dbReference type="SUPFAM" id="SSF110942">
    <property type="entry name" value="HSP90 C-terminal domain"/>
    <property type="match status" value="1"/>
</dbReference>
<dbReference type="HAMAP" id="MF_00505">
    <property type="entry name" value="HSP90"/>
    <property type="match status" value="1"/>
</dbReference>
<keyword evidence="4" id="KW-0143">Chaperone</keyword>
<feature type="compositionally biased region" description="Acidic residues" evidence="6">
    <location>
        <begin position="290"/>
        <end position="318"/>
    </location>
</feature>
<feature type="region of interest" description="Disordered" evidence="6">
    <location>
        <begin position="289"/>
        <end position="324"/>
    </location>
</feature>
<dbReference type="Gene3D" id="1.20.120.790">
    <property type="entry name" value="Heat shock protein 90, C-terminal domain"/>
    <property type="match status" value="1"/>
</dbReference>
<gene>
    <name evidence="9" type="primary">HSP90B1</name>
</gene>
<feature type="binding site" evidence="5">
    <location>
        <begin position="170"/>
        <end position="171"/>
    </location>
    <ligand>
        <name>ATP</name>
        <dbReference type="ChEBI" id="CHEBI:30616"/>
    </ligand>
</feature>
<dbReference type="Gene3D" id="3.30.565.10">
    <property type="entry name" value="Histidine kinase-like ATPase, C-terminal domain"/>
    <property type="match status" value="1"/>
</dbReference>
<dbReference type="InterPro" id="IPR019805">
    <property type="entry name" value="Heat_shock_protein_90_CS"/>
</dbReference>
<dbReference type="PIRSF" id="PIRSF002583">
    <property type="entry name" value="Hsp90"/>
    <property type="match status" value="1"/>
</dbReference>
<comment type="similarity">
    <text evidence="1">Belongs to the heat shock protein 90 family.</text>
</comment>
<dbReference type="SMART" id="SM00387">
    <property type="entry name" value="HATPase_c"/>
    <property type="match status" value="1"/>
</dbReference>
<feature type="signal peptide" evidence="7">
    <location>
        <begin position="1"/>
        <end position="22"/>
    </location>
</feature>
<dbReference type="GO" id="GO:0140662">
    <property type="term" value="F:ATP-dependent protein folding chaperone"/>
    <property type="evidence" value="ECO:0007669"/>
    <property type="project" value="InterPro"/>
</dbReference>
<feature type="binding site" evidence="5">
    <location>
        <position position="104"/>
    </location>
    <ligand>
        <name>ATP</name>
        <dbReference type="ChEBI" id="CHEBI:30616"/>
    </ligand>
</feature>
<feature type="binding site" evidence="5">
    <location>
        <begin position="195"/>
        <end position="200"/>
    </location>
    <ligand>
        <name>ATP</name>
        <dbReference type="ChEBI" id="CHEBI:30616"/>
    </ligand>
</feature>
<dbReference type="Proteomes" id="UP001501920">
    <property type="component" value="Chromosome 1"/>
</dbReference>
<dbReference type="GO" id="GO:0005524">
    <property type="term" value="F:ATP binding"/>
    <property type="evidence" value="ECO:0007669"/>
    <property type="project" value="UniProtKB-KW"/>
</dbReference>
<dbReference type="SUPFAM" id="SSF55874">
    <property type="entry name" value="ATPase domain of HSP90 chaperone/DNA topoisomerase II/histidine kinase"/>
    <property type="match status" value="1"/>
</dbReference>
<sequence length="796" mass="91528">MKRVLYMINLLAPCLFTASVKADEDVDVDGTVEDDLGKSREGSRTDDEVVQREEEAIQLDGLNAAQIKEIREKSEKHAFQAEVNRMMKLIINSLYKNKEIFLRELISNASDALDKIRLLSLTNEDALAGNEELTVKIKADKEKNMLHITDTGIGMTKEELVKNLGTIAKSGTSEFLNKMTEMQAEGQSTSELIGQFGVGFYSAFLVADRVIVTSKHNNDTQHIWESDSNEFSVIEDPRGDTLGRGTTITLVLKEEASDYLELETIKNLVRKYSQFINFPIYVWSSKTETVEEPIDEEEAEAEKDTTEDEAEVEEEDEEKDKPKTKKVEKTVWDWELMNDIKPIWQRPAKEVEEDEYRAFYKTFSRDTEEPMSHIHFTAEGEVTFKSILFVPASAPRGLFDEYGSKKNDFIKLFVRRVFITDDFHDMMPKYLNFVKGVVDSDDLPLNVSRETLQQHKLLKVIRKKLVRKTLDMIKKIAEEQYNDKFWKEFGTNIKLGVIEDHSNRTRLAKLLRFQTSHSDSVLASLEQYVERMKEKQDKIYFMAGTSRKEAESSPFVETLLKKGYEVIYLTEPVDEYCIQALPEFDGKRFQNVAKEGVKFDESDKAKEKREALEKEYEPLTTWMKDNALKDQIEKAVLSQRLTKSPCALVASQYGWSGNMERIMKAQAYQTGKDISTNYYASQKKTLEINPRHPLIKEMLKRVKDNAEDQTASDLAVVLFETATLRSGYQLADTKAYGDRIERMLRLSMNIDISEQVEEEPEEEPEEPAEDEAEDEEETQADEEAEDTVSLVVLECD</sequence>
<keyword evidence="2 5" id="KW-0547">Nucleotide-binding</keyword>
<name>A0AAR2IZJ2_PYGNA</name>
<feature type="binding site" evidence="5">
    <location>
        <position position="449"/>
    </location>
    <ligand>
        <name>ATP</name>
        <dbReference type="ChEBI" id="CHEBI:30616"/>
    </ligand>
</feature>